<feature type="domain" description="DUF2510" evidence="3">
    <location>
        <begin position="16"/>
        <end position="48"/>
    </location>
</feature>
<dbReference type="Proteomes" id="UP000279275">
    <property type="component" value="Unassembled WGS sequence"/>
</dbReference>
<proteinExistence type="predicted"/>
<feature type="transmembrane region" description="Helical" evidence="2">
    <location>
        <begin position="107"/>
        <end position="127"/>
    </location>
</feature>
<comment type="caution">
    <text evidence="4">The sequence shown here is derived from an EMBL/GenBank/DDBJ whole genome shotgun (WGS) entry which is preliminary data.</text>
</comment>
<gene>
    <name evidence="4" type="ORF">EBN03_20235</name>
</gene>
<protein>
    <submittedName>
        <fullName evidence="4">DUF2510 domain-containing protein</fullName>
    </submittedName>
</protein>
<evidence type="ECO:0000259" key="3">
    <source>
        <dbReference type="Pfam" id="PF10708"/>
    </source>
</evidence>
<evidence type="ECO:0000313" key="4">
    <source>
        <dbReference type="EMBL" id="RMI30956.1"/>
    </source>
</evidence>
<feature type="region of interest" description="Disordered" evidence="1">
    <location>
        <begin position="37"/>
        <end position="58"/>
    </location>
</feature>
<reference evidence="4 5" key="1">
    <citation type="submission" date="2018-10" db="EMBL/GenBank/DDBJ databases">
        <title>Isolation from cow dung.</title>
        <authorList>
            <person name="Ling L."/>
        </authorList>
    </citation>
    <scope>NUCLEOTIDE SEQUENCE [LARGE SCALE GENOMIC DNA]</scope>
    <source>
        <strain evidence="4 5">NEAU-LL90</strain>
    </source>
</reference>
<keyword evidence="2" id="KW-0812">Transmembrane</keyword>
<dbReference type="EMBL" id="RFFH01000008">
    <property type="protein sequence ID" value="RMI30956.1"/>
    <property type="molecule type" value="Genomic_DNA"/>
</dbReference>
<evidence type="ECO:0000256" key="2">
    <source>
        <dbReference type="SAM" id="Phobius"/>
    </source>
</evidence>
<dbReference type="AlphaFoldDB" id="A0A3M2L1Y7"/>
<sequence>MSTHSQDGTRHQFMAPGWYPDPARPTDLRRWDGYAWTDESRPAPAQPAPSRHRAAEPSGQFWDRSRLSIVAVVVSLVYLVVDNYTHFVIFGLIPISLSIQAVKRREPLCAAAIVGTIAAVAAPFLLFPH</sequence>
<dbReference type="RefSeq" id="WP_122189619.1">
    <property type="nucleotide sequence ID" value="NZ_RFFH01000008.1"/>
</dbReference>
<feature type="transmembrane region" description="Helical" evidence="2">
    <location>
        <begin position="67"/>
        <end position="95"/>
    </location>
</feature>
<dbReference type="OrthoDB" id="4570549at2"/>
<feature type="region of interest" description="Disordered" evidence="1">
    <location>
        <begin position="1"/>
        <end position="21"/>
    </location>
</feature>
<dbReference type="Pfam" id="PF10708">
    <property type="entry name" value="DUF2510"/>
    <property type="match status" value="1"/>
</dbReference>
<organism evidence="4 5">
    <name type="scientific">Nocardia stercoris</name>
    <dbReference type="NCBI Taxonomy" id="2483361"/>
    <lineage>
        <taxon>Bacteria</taxon>
        <taxon>Bacillati</taxon>
        <taxon>Actinomycetota</taxon>
        <taxon>Actinomycetes</taxon>
        <taxon>Mycobacteriales</taxon>
        <taxon>Nocardiaceae</taxon>
        <taxon>Nocardia</taxon>
    </lineage>
</organism>
<keyword evidence="5" id="KW-1185">Reference proteome</keyword>
<dbReference type="InterPro" id="IPR018929">
    <property type="entry name" value="DUF2510"/>
</dbReference>
<accession>A0A3M2L1Y7</accession>
<keyword evidence="2" id="KW-0472">Membrane</keyword>
<evidence type="ECO:0000256" key="1">
    <source>
        <dbReference type="SAM" id="MobiDB-lite"/>
    </source>
</evidence>
<keyword evidence="2" id="KW-1133">Transmembrane helix</keyword>
<evidence type="ECO:0000313" key="5">
    <source>
        <dbReference type="Proteomes" id="UP000279275"/>
    </source>
</evidence>
<name>A0A3M2L1Y7_9NOCA</name>